<dbReference type="EMBL" id="JAVREQ010000004">
    <property type="protein sequence ID" value="MDT0378488.1"/>
    <property type="molecule type" value="Genomic_DNA"/>
</dbReference>
<keyword evidence="3" id="KW-1185">Reference proteome</keyword>
<comment type="caution">
    <text evidence="2">The sequence shown here is derived from an EMBL/GenBank/DDBJ whole genome shotgun (WGS) entry which is preliminary data.</text>
</comment>
<gene>
    <name evidence="2" type="ORF">RM572_06810</name>
</gene>
<dbReference type="RefSeq" id="WP_311672373.1">
    <property type="nucleotide sequence ID" value="NZ_JAVREQ010000004.1"/>
</dbReference>
<organism evidence="2 3">
    <name type="scientific">Streptomyces hazeniae</name>
    <dbReference type="NCBI Taxonomy" id="3075538"/>
    <lineage>
        <taxon>Bacteria</taxon>
        <taxon>Bacillati</taxon>
        <taxon>Actinomycetota</taxon>
        <taxon>Actinomycetes</taxon>
        <taxon>Kitasatosporales</taxon>
        <taxon>Streptomycetaceae</taxon>
        <taxon>Streptomyces</taxon>
    </lineage>
</organism>
<proteinExistence type="predicted"/>
<evidence type="ECO:0000313" key="2">
    <source>
        <dbReference type="EMBL" id="MDT0378488.1"/>
    </source>
</evidence>
<dbReference type="InterPro" id="IPR034660">
    <property type="entry name" value="DinB/YfiT-like"/>
</dbReference>
<dbReference type="NCBIfam" id="TIGR03083">
    <property type="entry name" value="maleylpyruvate isomerase family mycothiol-dependent enzyme"/>
    <property type="match status" value="1"/>
</dbReference>
<feature type="domain" description="Mycothiol-dependent maleylpyruvate isomerase metal-binding" evidence="1">
    <location>
        <begin position="9"/>
        <end position="128"/>
    </location>
</feature>
<evidence type="ECO:0000313" key="3">
    <source>
        <dbReference type="Proteomes" id="UP001183414"/>
    </source>
</evidence>
<dbReference type="Proteomes" id="UP001183414">
    <property type="component" value="Unassembled WGS sequence"/>
</dbReference>
<dbReference type="InterPro" id="IPR017520">
    <property type="entry name" value="CHP03086"/>
</dbReference>
<dbReference type="InterPro" id="IPR024344">
    <property type="entry name" value="MDMPI_metal-binding"/>
</dbReference>
<accession>A0ABU2NQI8</accession>
<reference evidence="3" key="1">
    <citation type="submission" date="2023-07" db="EMBL/GenBank/DDBJ databases">
        <title>30 novel species of actinomycetes from the DSMZ collection.</title>
        <authorList>
            <person name="Nouioui I."/>
        </authorList>
    </citation>
    <scope>NUCLEOTIDE SEQUENCE [LARGE SCALE GENOMIC DNA]</scope>
    <source>
        <strain evidence="3">DSM 42041</strain>
    </source>
</reference>
<dbReference type="NCBIfam" id="TIGR03086">
    <property type="entry name" value="TIGR03086 family metal-binding protein"/>
    <property type="match status" value="1"/>
</dbReference>
<sequence>MELIEAFDTAYAEWDRLVHEVGTEQWHTATPCADWSVRDLVNHVTAEHLWAPHLLGGATLAEVGDRFDGDVLGDEPVAAWEAAGAASHPAFHRPGALEGEVHVTGGREAAEAYGWQMTTDLAVHGWDLGTGIARAAVIPDALAQDLLERVRPMVGDQGIPGVFAPPVDVAATATPQEHLLALLGRRP</sequence>
<dbReference type="SUPFAM" id="SSF109854">
    <property type="entry name" value="DinB/YfiT-like putative metalloenzymes"/>
    <property type="match status" value="1"/>
</dbReference>
<dbReference type="Pfam" id="PF11716">
    <property type="entry name" value="MDMPI_N"/>
    <property type="match status" value="1"/>
</dbReference>
<name>A0ABU2NQI8_9ACTN</name>
<protein>
    <submittedName>
        <fullName evidence="2">TIGR03086 family metal-binding protein</fullName>
    </submittedName>
</protein>
<dbReference type="Gene3D" id="1.20.120.450">
    <property type="entry name" value="dinb family like domain"/>
    <property type="match status" value="1"/>
</dbReference>
<evidence type="ECO:0000259" key="1">
    <source>
        <dbReference type="Pfam" id="PF11716"/>
    </source>
</evidence>
<dbReference type="InterPro" id="IPR017517">
    <property type="entry name" value="Maleyloyr_isom"/>
</dbReference>